<dbReference type="HAMAP" id="MF_00101">
    <property type="entry name" value="AcpS"/>
    <property type="match status" value="1"/>
</dbReference>
<dbReference type="EMBL" id="VTXL01000019">
    <property type="protein sequence ID" value="NOJ14874.1"/>
    <property type="molecule type" value="Genomic_DNA"/>
</dbReference>
<reference evidence="21 22" key="2">
    <citation type="submission" date="2017-11" db="EMBL/GenBank/DDBJ databases">
        <title>Population delineation of vibrios coincides with oyster pathogenicity.</title>
        <authorList>
            <person name="Bruto M."/>
            <person name="Labreuche Y."/>
            <person name="James A."/>
            <person name="Piel D."/>
            <person name="Chenivesse S."/>
            <person name="Petton B."/>
            <person name="Polz M.F."/>
            <person name="Le Roux F."/>
        </authorList>
    </citation>
    <scope>NUCLEOTIDE SEQUENCE [LARGE SCALE GENOMIC DNA]</scope>
    <source>
        <strain evidence="18 21">1F_55</strain>
        <strain evidence="19 22">FF_144</strain>
    </source>
</reference>
<dbReference type="NCBIfam" id="TIGR00556">
    <property type="entry name" value="pantethn_trn"/>
    <property type="match status" value="1"/>
</dbReference>
<dbReference type="Gene3D" id="3.90.470.20">
    <property type="entry name" value="4'-phosphopantetheinyl transferase domain"/>
    <property type="match status" value="1"/>
</dbReference>
<reference evidence="16 24" key="6">
    <citation type="submission" date="2024-06" db="EMBL/GenBank/DDBJ databases">
        <authorList>
            <person name="Steensen K."/>
            <person name="Seneca J."/>
            <person name="Bartlau N."/>
            <person name="Yu A.X."/>
            <person name="Polz M.F."/>
        </authorList>
    </citation>
    <scope>NUCLEOTIDE SEQUENCE [LARGE SCALE GENOMIC DNA]</scope>
    <source>
        <strain evidence="16 24">1F145</strain>
    </source>
</reference>
<dbReference type="Pfam" id="PF01648">
    <property type="entry name" value="ACPS"/>
    <property type="match status" value="1"/>
</dbReference>
<keyword evidence="10" id="KW-0963">Cytoplasm</keyword>
<evidence type="ECO:0000313" key="15">
    <source>
        <dbReference type="EMBL" id="MDP2503321.1"/>
    </source>
</evidence>
<dbReference type="EMBL" id="PIGA01000009">
    <property type="protein sequence ID" value="PTP20686.1"/>
    <property type="molecule type" value="Genomic_DNA"/>
</dbReference>
<protein>
    <recommendedName>
        <fullName evidence="10">Holo-[acyl-carrier-protein] synthase</fullName>
        <shortName evidence="10">Holo-ACP synthase</shortName>
        <ecNumber evidence="10">2.7.8.7</ecNumber>
    </recommendedName>
    <alternativeName>
        <fullName evidence="10">4'-phosphopantetheinyl transferase AcpS</fullName>
    </alternativeName>
</protein>
<reference evidence="13" key="4">
    <citation type="submission" date="2022-01" db="EMBL/GenBank/DDBJ databases">
        <title>Vibrio aestuarianus Clade A and Clade B isolates are associated with Pacific oyster (Crassostrea gigas) disease outbreaks across Ireland.</title>
        <authorList>
            <person name="Coyle N."/>
            <person name="O'Toole C."/>
            <person name="Thomas J.C.L."/>
            <person name="Ryder D."/>
            <person name="Cheslett D."/>
            <person name="Feist S."/>
            <person name="Bean T."/>
            <person name="Joseph A."/>
            <person name="Waina A."/>
            <person name="Feil E."/>
            <person name="Verner-Jeffreys D.W."/>
        </authorList>
    </citation>
    <scope>NUCLEOTIDE SEQUENCE</scope>
    <source>
        <strain evidence="13">S/17/14 A</strain>
    </source>
</reference>
<dbReference type="RefSeq" id="WP_017077798.1">
    <property type="nucleotide sequence ID" value="NZ_AP025508.1"/>
</dbReference>
<dbReference type="NCBIfam" id="TIGR00516">
    <property type="entry name" value="acpS"/>
    <property type="match status" value="1"/>
</dbReference>
<gene>
    <name evidence="10 13" type="primary">acpS</name>
    <name evidence="16" type="ORF">ACED33_15050</name>
    <name evidence="12" type="ORF">AN168_13655</name>
    <name evidence="19" type="ORF">CWO07_14890</name>
    <name evidence="18" type="ORF">CWO36_06740</name>
    <name evidence="17" type="ORF">F0234_19100</name>
    <name evidence="13" type="ORF">L8R85_07125</name>
    <name evidence="14" type="ORF">Q8W38_18750</name>
    <name evidence="15" type="ORF">Q8W42_21695</name>
</gene>
<evidence type="ECO:0000256" key="2">
    <source>
        <dbReference type="ARBA" id="ARBA00022679"/>
    </source>
</evidence>
<keyword evidence="6 10" id="KW-0443">Lipid metabolism</keyword>
<feature type="binding site" evidence="10">
    <location>
        <position position="9"/>
    </location>
    <ligand>
        <name>Mg(2+)</name>
        <dbReference type="ChEBI" id="CHEBI:18420"/>
    </ligand>
</feature>
<dbReference type="GO" id="GO:0000287">
    <property type="term" value="F:magnesium ion binding"/>
    <property type="evidence" value="ECO:0007669"/>
    <property type="project" value="UniProtKB-UniRule"/>
</dbReference>
<evidence type="ECO:0000313" key="14">
    <source>
        <dbReference type="EMBL" id="MDP2491395.1"/>
    </source>
</evidence>
<keyword evidence="24" id="KW-1185">Reference proteome</keyword>
<evidence type="ECO:0000313" key="17">
    <source>
        <dbReference type="EMBL" id="NOJ14874.1"/>
    </source>
</evidence>
<comment type="catalytic activity">
    <reaction evidence="8 10">
        <text>apo-[ACP] + CoA = holo-[ACP] + adenosine 3',5'-bisphosphate + H(+)</text>
        <dbReference type="Rhea" id="RHEA:12068"/>
        <dbReference type="Rhea" id="RHEA-COMP:9685"/>
        <dbReference type="Rhea" id="RHEA-COMP:9690"/>
        <dbReference type="ChEBI" id="CHEBI:15378"/>
        <dbReference type="ChEBI" id="CHEBI:29999"/>
        <dbReference type="ChEBI" id="CHEBI:57287"/>
        <dbReference type="ChEBI" id="CHEBI:58343"/>
        <dbReference type="ChEBI" id="CHEBI:64479"/>
        <dbReference type="EC" id="2.7.8.7"/>
    </reaction>
</comment>
<evidence type="ECO:0000313" key="12">
    <source>
        <dbReference type="EMBL" id="KPL93666.1"/>
    </source>
</evidence>
<keyword evidence="1 10" id="KW-0444">Lipid biosynthesis</keyword>
<evidence type="ECO:0000256" key="10">
    <source>
        <dbReference type="HAMAP-Rule" id="MF_00101"/>
    </source>
</evidence>
<dbReference type="InterPro" id="IPR004568">
    <property type="entry name" value="Ppantetheine-prot_Trfase_dom"/>
</dbReference>
<keyword evidence="5 10" id="KW-0460">Magnesium</keyword>
<evidence type="ECO:0000259" key="11">
    <source>
        <dbReference type="Pfam" id="PF01648"/>
    </source>
</evidence>
<comment type="function">
    <text evidence="10">Transfers the 4'-phosphopantetheine moiety from coenzyme A to a Ser of acyl-carrier-protein.</text>
</comment>
<evidence type="ECO:0000256" key="5">
    <source>
        <dbReference type="ARBA" id="ARBA00022842"/>
    </source>
</evidence>
<sequence>MAVVGLGTDIAEIERVEKALSRSGDAFAQRILTDSEFEVFQQLKQKGRYLAKRFAAKEAASKALGTGIALGVTFHDFEISNDEHGKPVLSLHKKAREIAEASGTKSIHLTISDERHYAVATVLLES</sequence>
<feature type="domain" description="4'-phosphopantetheinyl transferase" evidence="11">
    <location>
        <begin position="5"/>
        <end position="120"/>
    </location>
</feature>
<evidence type="ECO:0000256" key="6">
    <source>
        <dbReference type="ARBA" id="ARBA00023098"/>
    </source>
</evidence>
<dbReference type="Proteomes" id="UP001177883">
    <property type="component" value="Unassembled WGS sequence"/>
</dbReference>
<dbReference type="EMBL" id="JAKMYX010000018">
    <property type="protein sequence ID" value="MDH5920798.1"/>
    <property type="molecule type" value="Genomic_DNA"/>
</dbReference>
<dbReference type="Proteomes" id="UP001569200">
    <property type="component" value="Unassembled WGS sequence"/>
</dbReference>
<dbReference type="GO" id="GO:0008897">
    <property type="term" value="F:holo-[acyl-carrier-protein] synthase activity"/>
    <property type="evidence" value="ECO:0007669"/>
    <property type="project" value="UniProtKB-UniRule"/>
</dbReference>
<evidence type="ECO:0000313" key="22">
    <source>
        <dbReference type="Proteomes" id="UP000244197"/>
    </source>
</evidence>
<evidence type="ECO:0000256" key="1">
    <source>
        <dbReference type="ARBA" id="ARBA00022516"/>
    </source>
</evidence>
<dbReference type="EMBL" id="PIFK01000028">
    <property type="protein sequence ID" value="PTP32463.1"/>
    <property type="molecule type" value="Genomic_DNA"/>
</dbReference>
<evidence type="ECO:0000313" key="23">
    <source>
        <dbReference type="Proteomes" id="UP000519158"/>
    </source>
</evidence>
<evidence type="ECO:0000313" key="21">
    <source>
        <dbReference type="Proteomes" id="UP000244080"/>
    </source>
</evidence>
<dbReference type="FunFam" id="3.90.470.20:FF:000001">
    <property type="entry name" value="Holo-[acyl-carrier-protein] synthase"/>
    <property type="match status" value="1"/>
</dbReference>
<dbReference type="Proteomes" id="UP000244197">
    <property type="component" value="Unassembled WGS sequence"/>
</dbReference>
<dbReference type="Proteomes" id="UP001177935">
    <property type="component" value="Unassembled WGS sequence"/>
</dbReference>
<dbReference type="EMBL" id="JAUYVL010000019">
    <property type="protein sequence ID" value="MDP2503321.1"/>
    <property type="molecule type" value="Genomic_DNA"/>
</dbReference>
<dbReference type="InterPro" id="IPR037143">
    <property type="entry name" value="4-PPantetheinyl_Trfase_dom_sf"/>
</dbReference>
<keyword evidence="7 10" id="KW-0275">Fatty acid biosynthesis</keyword>
<feature type="binding site" evidence="10">
    <location>
        <position position="58"/>
    </location>
    <ligand>
        <name>Mg(2+)</name>
        <dbReference type="ChEBI" id="CHEBI:18420"/>
    </ligand>
</feature>
<organism evidence="17 23">
    <name type="scientific">Vibrio splendidus</name>
    <dbReference type="NCBI Taxonomy" id="29497"/>
    <lineage>
        <taxon>Bacteria</taxon>
        <taxon>Pseudomonadati</taxon>
        <taxon>Pseudomonadota</taxon>
        <taxon>Gammaproteobacteria</taxon>
        <taxon>Vibrionales</taxon>
        <taxon>Vibrionaceae</taxon>
        <taxon>Vibrio</taxon>
    </lineage>
</organism>
<evidence type="ECO:0000313" key="19">
    <source>
        <dbReference type="EMBL" id="PTP32463.1"/>
    </source>
</evidence>
<evidence type="ECO:0000313" key="24">
    <source>
        <dbReference type="Proteomes" id="UP001569200"/>
    </source>
</evidence>
<evidence type="ECO:0000313" key="20">
    <source>
        <dbReference type="Proteomes" id="UP000050463"/>
    </source>
</evidence>
<evidence type="ECO:0000256" key="3">
    <source>
        <dbReference type="ARBA" id="ARBA00022723"/>
    </source>
</evidence>
<comment type="cofactor">
    <cofactor evidence="10">
        <name>Mg(2+)</name>
        <dbReference type="ChEBI" id="CHEBI:18420"/>
    </cofactor>
</comment>
<dbReference type="InterPro" id="IPR002582">
    <property type="entry name" value="ACPS"/>
</dbReference>
<dbReference type="GeneID" id="72398182"/>
<keyword evidence="4 10" id="KW-0276">Fatty acid metabolism</keyword>
<dbReference type="SUPFAM" id="SSF56214">
    <property type="entry name" value="4'-phosphopantetheinyl transferase"/>
    <property type="match status" value="1"/>
</dbReference>
<dbReference type="AlphaFoldDB" id="A0A0P6YSE5"/>
<dbReference type="Proteomes" id="UP000244080">
    <property type="component" value="Unassembled WGS sequence"/>
</dbReference>
<reference evidence="14" key="5">
    <citation type="submission" date="2023-07" db="EMBL/GenBank/DDBJ databases">
        <title>Genome content predicts the carbon catabolic preferences of heterotrophic bacteria.</title>
        <authorList>
            <person name="Gralka M."/>
        </authorList>
    </citation>
    <scope>NUCLEOTIDE SEQUENCE</scope>
    <source>
        <strain evidence="15">6E02</strain>
        <strain evidence="14">6E03</strain>
    </source>
</reference>
<evidence type="ECO:0000313" key="16">
    <source>
        <dbReference type="EMBL" id="MEZ8182002.1"/>
    </source>
</evidence>
<reference evidence="12 20" key="1">
    <citation type="submission" date="2015-08" db="EMBL/GenBank/DDBJ databases">
        <title>Draft Genome Sequence of Vibrio splendidus UCD-SED7.</title>
        <authorList>
            <person name="Lee R.D."/>
            <person name="Lang J.M."/>
            <person name="Coil D.A."/>
            <person name="Jospin G."/>
            <person name="Eisen J.A."/>
        </authorList>
    </citation>
    <scope>NUCLEOTIDE SEQUENCE [LARGE SCALE GENOMIC DNA]</scope>
    <source>
        <strain evidence="12 20">UCD-SED7</strain>
    </source>
</reference>
<dbReference type="OrthoDB" id="517356at2"/>
<dbReference type="Proteomes" id="UP000050463">
    <property type="component" value="Unassembled WGS sequence"/>
</dbReference>
<evidence type="ECO:0000313" key="18">
    <source>
        <dbReference type="EMBL" id="PTP20686.1"/>
    </source>
</evidence>
<dbReference type="EMBL" id="JAUYVK010000022">
    <property type="protein sequence ID" value="MDP2491395.1"/>
    <property type="molecule type" value="Genomic_DNA"/>
</dbReference>
<evidence type="ECO:0000256" key="9">
    <source>
        <dbReference type="ARBA" id="ARBA00054726"/>
    </source>
</evidence>
<comment type="subcellular location">
    <subcellularLocation>
        <location evidence="10">Cytoplasm</location>
    </subcellularLocation>
</comment>
<reference evidence="17 23" key="3">
    <citation type="submission" date="2019-09" db="EMBL/GenBank/DDBJ databases">
        <title>Draft genome sequencing and comparative genomics of hatchery-associated Vibrios.</title>
        <authorList>
            <person name="Kehlet-Delgado H."/>
            <person name="Mueller R.S."/>
        </authorList>
    </citation>
    <scope>NUCLEOTIDE SEQUENCE [LARGE SCALE GENOMIC DNA]</scope>
    <source>
        <strain evidence="17 23">99-70-13A3</strain>
    </source>
</reference>
<evidence type="ECO:0000256" key="7">
    <source>
        <dbReference type="ARBA" id="ARBA00023160"/>
    </source>
</evidence>
<dbReference type="Proteomes" id="UP000519158">
    <property type="component" value="Unassembled WGS sequence"/>
</dbReference>
<comment type="caution">
    <text evidence="17">The sequence shown here is derived from an EMBL/GenBank/DDBJ whole genome shotgun (WGS) entry which is preliminary data.</text>
</comment>
<evidence type="ECO:0000256" key="8">
    <source>
        <dbReference type="ARBA" id="ARBA00050875"/>
    </source>
</evidence>
<proteinExistence type="inferred from homology"/>
<keyword evidence="3 10" id="KW-0479">Metal-binding</keyword>
<accession>A0A0P6YSE5</accession>
<dbReference type="Proteomes" id="UP001159663">
    <property type="component" value="Unassembled WGS sequence"/>
</dbReference>
<name>A0A0P6YSE5_VIBSP</name>
<dbReference type="EMBL" id="LIZK01000005">
    <property type="protein sequence ID" value="KPL93666.1"/>
    <property type="molecule type" value="Genomic_DNA"/>
</dbReference>
<dbReference type="InterPro" id="IPR008278">
    <property type="entry name" value="4-PPantetheinyl_Trfase_dom"/>
</dbReference>
<evidence type="ECO:0000256" key="4">
    <source>
        <dbReference type="ARBA" id="ARBA00022832"/>
    </source>
</evidence>
<evidence type="ECO:0000313" key="13">
    <source>
        <dbReference type="EMBL" id="MDH5920798.1"/>
    </source>
</evidence>
<comment type="function">
    <text evidence="9">Transfers the 4'-phosphopantetheine moiety from coenzyme A to the 'Ser-36' of acyl-carrier-protein.</text>
</comment>
<dbReference type="EMBL" id="JBGOOW010000017">
    <property type="protein sequence ID" value="MEZ8182002.1"/>
    <property type="molecule type" value="Genomic_DNA"/>
</dbReference>
<dbReference type="GO" id="GO:0005737">
    <property type="term" value="C:cytoplasm"/>
    <property type="evidence" value="ECO:0007669"/>
    <property type="project" value="UniProtKB-SubCell"/>
</dbReference>
<comment type="similarity">
    <text evidence="10">Belongs to the P-Pant transferase superfamily. AcpS family.</text>
</comment>
<keyword evidence="2 10" id="KW-0808">Transferase</keyword>
<dbReference type="GO" id="GO:0006633">
    <property type="term" value="P:fatty acid biosynthetic process"/>
    <property type="evidence" value="ECO:0007669"/>
    <property type="project" value="UniProtKB-UniRule"/>
</dbReference>
<dbReference type="EC" id="2.7.8.7" evidence="10"/>